<dbReference type="InterPro" id="IPR021812">
    <property type="entry name" value="DUF3391"/>
</dbReference>
<dbReference type="InterPro" id="IPR037522">
    <property type="entry name" value="HD_GYP_dom"/>
</dbReference>
<comment type="caution">
    <text evidence="3">The sequence shown here is derived from an EMBL/GenBank/DDBJ whole genome shotgun (WGS) entry which is preliminary data.</text>
</comment>
<dbReference type="Pfam" id="PF13487">
    <property type="entry name" value="HD_5"/>
    <property type="match status" value="1"/>
</dbReference>
<gene>
    <name evidence="3" type="ORF">HNR37_001720</name>
</gene>
<dbReference type="InterPro" id="IPR006675">
    <property type="entry name" value="HDIG_dom"/>
</dbReference>
<accession>A0A7W7Y5D4</accession>
<dbReference type="SMART" id="SM00471">
    <property type="entry name" value="HDc"/>
    <property type="match status" value="1"/>
</dbReference>
<dbReference type="SUPFAM" id="SSF109604">
    <property type="entry name" value="HD-domain/PDEase-like"/>
    <property type="match status" value="1"/>
</dbReference>
<reference evidence="3 4" key="1">
    <citation type="submission" date="2020-08" db="EMBL/GenBank/DDBJ databases">
        <title>Genomic Encyclopedia of Type Strains, Phase IV (KMG-IV): sequencing the most valuable type-strain genomes for metagenomic binning, comparative biology and taxonomic classification.</title>
        <authorList>
            <person name="Goeker M."/>
        </authorList>
    </citation>
    <scope>NUCLEOTIDE SEQUENCE [LARGE SCALE GENOMIC DNA]</scope>
    <source>
        <strain evidence="3 4">DSM 22071</strain>
    </source>
</reference>
<dbReference type="Pfam" id="PF11871">
    <property type="entry name" value="DUF3391"/>
    <property type="match status" value="1"/>
</dbReference>
<dbReference type="AlphaFoldDB" id="A0A7W7Y5D4"/>
<dbReference type="GO" id="GO:0016740">
    <property type="term" value="F:transferase activity"/>
    <property type="evidence" value="ECO:0007669"/>
    <property type="project" value="UniProtKB-KW"/>
</dbReference>
<dbReference type="InterPro" id="IPR003607">
    <property type="entry name" value="HD/PDEase_dom"/>
</dbReference>
<dbReference type="EMBL" id="JACHID010000010">
    <property type="protein sequence ID" value="MBB5022385.1"/>
    <property type="molecule type" value="Genomic_DNA"/>
</dbReference>
<dbReference type="PANTHER" id="PTHR43155">
    <property type="entry name" value="CYCLIC DI-GMP PHOSPHODIESTERASE PA4108-RELATED"/>
    <property type="match status" value="1"/>
</dbReference>
<evidence type="ECO:0000259" key="2">
    <source>
        <dbReference type="PROSITE" id="PS51832"/>
    </source>
</evidence>
<keyword evidence="4" id="KW-1185">Reference proteome</keyword>
<protein>
    <submittedName>
        <fullName evidence="3">Putative nucleotidyltransferase with HDIG domain</fullName>
    </submittedName>
</protein>
<feature type="region of interest" description="Disordered" evidence="1">
    <location>
        <begin position="59"/>
        <end position="85"/>
    </location>
</feature>
<evidence type="ECO:0000313" key="4">
    <source>
        <dbReference type="Proteomes" id="UP000528322"/>
    </source>
</evidence>
<keyword evidence="3" id="KW-0808">Transferase</keyword>
<organism evidence="3 4">
    <name type="scientific">Desulfurispira natronophila</name>
    <dbReference type="NCBI Taxonomy" id="682562"/>
    <lineage>
        <taxon>Bacteria</taxon>
        <taxon>Pseudomonadati</taxon>
        <taxon>Chrysiogenota</taxon>
        <taxon>Chrysiogenia</taxon>
        <taxon>Chrysiogenales</taxon>
        <taxon>Chrysiogenaceae</taxon>
        <taxon>Desulfurispira</taxon>
    </lineage>
</organism>
<dbReference type="Proteomes" id="UP000528322">
    <property type="component" value="Unassembled WGS sequence"/>
</dbReference>
<dbReference type="CDD" id="cd00077">
    <property type="entry name" value="HDc"/>
    <property type="match status" value="1"/>
</dbReference>
<proteinExistence type="predicted"/>
<sequence>MMKKKIAINELMPGMFIADLNCGFKDHPFASNRFMVRNSMTVAKIRTLGIKEVWIDTNRGRDIPRPASQPAQGSPDGEDKVSISNGTFGGEVVIRKAPSAIPLREEIRMARRTHHEASQTITNIMRDVRLGKNVDPQKTAPVVERLTDSIFRNQNALLSLGRIRNQDQYTFQHSVSVSVLMMVFARNQGLDMETIHHIGQGALLHDIGKVKIPNEILNKPGKLTDDEFSIMKNHARYSGEILADTQDISPICIDVASQHHERWDGSGYPKGLKGNQISPYAQMAAIADVYDAITSDRCYHKGQPPTMVLRRLMEWSKQHFSPKLVQQFIQCVGIYPPGTLVRLKSGKLAIVMESSTERDGGQRDLLQPVVRTIFCTQKKRYIKPELIDLSNRDEVFDSVAASEDPAKWGITVEHYIGTK</sequence>
<dbReference type="PANTHER" id="PTHR43155:SF2">
    <property type="entry name" value="CYCLIC DI-GMP PHOSPHODIESTERASE PA4108"/>
    <property type="match status" value="1"/>
</dbReference>
<name>A0A7W7Y5D4_9BACT</name>
<dbReference type="RefSeq" id="WP_246347324.1">
    <property type="nucleotide sequence ID" value="NZ_JACHID010000010.1"/>
</dbReference>
<dbReference type="NCBIfam" id="TIGR00277">
    <property type="entry name" value="HDIG"/>
    <property type="match status" value="1"/>
</dbReference>
<feature type="domain" description="HD-GYP" evidence="2">
    <location>
        <begin position="148"/>
        <end position="344"/>
    </location>
</feature>
<evidence type="ECO:0000313" key="3">
    <source>
        <dbReference type="EMBL" id="MBB5022385.1"/>
    </source>
</evidence>
<dbReference type="Gene3D" id="1.10.3210.10">
    <property type="entry name" value="Hypothetical protein af1432"/>
    <property type="match status" value="1"/>
</dbReference>
<dbReference type="PROSITE" id="PS51832">
    <property type="entry name" value="HD_GYP"/>
    <property type="match status" value="1"/>
</dbReference>
<evidence type="ECO:0000256" key="1">
    <source>
        <dbReference type="SAM" id="MobiDB-lite"/>
    </source>
</evidence>